<dbReference type="GO" id="GO:0016491">
    <property type="term" value="F:oxidoreductase activity"/>
    <property type="evidence" value="ECO:0007669"/>
    <property type="project" value="UniProtKB-KW"/>
</dbReference>
<dbReference type="SUPFAM" id="SSF51735">
    <property type="entry name" value="NAD(P)-binding Rossmann-fold domains"/>
    <property type="match status" value="1"/>
</dbReference>
<gene>
    <name evidence="5" type="ORF">D9758_007601</name>
</gene>
<dbReference type="Gene3D" id="3.40.50.720">
    <property type="entry name" value="NAD(P)-binding Rossmann-like Domain"/>
    <property type="match status" value="1"/>
</dbReference>
<name>A0A8H5LJQ0_9AGAR</name>
<evidence type="ECO:0000256" key="3">
    <source>
        <dbReference type="ARBA" id="ARBA00023002"/>
    </source>
</evidence>
<proteinExistence type="inferred from homology"/>
<dbReference type="InterPro" id="IPR002347">
    <property type="entry name" value="SDR_fam"/>
</dbReference>
<accession>A0A8H5LJQ0</accession>
<dbReference type="PANTHER" id="PTHR44196:SF1">
    <property type="entry name" value="DEHYDROGENASE_REDUCTASE SDR FAMILY MEMBER 7B"/>
    <property type="match status" value="1"/>
</dbReference>
<keyword evidence="2" id="KW-0521">NADP</keyword>
<dbReference type="InterPro" id="IPR036291">
    <property type="entry name" value="NAD(P)-bd_dom_sf"/>
</dbReference>
<dbReference type="PRINTS" id="PR00081">
    <property type="entry name" value="GDHRDH"/>
</dbReference>
<dbReference type="GO" id="GO:0016020">
    <property type="term" value="C:membrane"/>
    <property type="evidence" value="ECO:0007669"/>
    <property type="project" value="TreeGrafter"/>
</dbReference>
<keyword evidence="6" id="KW-1185">Reference proteome</keyword>
<comment type="function">
    <text evidence="4">Putative oxidoreductase.</text>
</comment>
<dbReference type="Proteomes" id="UP000559256">
    <property type="component" value="Unassembled WGS sequence"/>
</dbReference>
<evidence type="ECO:0000313" key="5">
    <source>
        <dbReference type="EMBL" id="KAF5360050.1"/>
    </source>
</evidence>
<dbReference type="OrthoDB" id="1933717at2759"/>
<dbReference type="AlphaFoldDB" id="A0A8H5LJQ0"/>
<comment type="caution">
    <text evidence="5">The sequence shown here is derived from an EMBL/GenBank/DDBJ whole genome shotgun (WGS) entry which is preliminary data.</text>
</comment>
<organism evidence="5 6">
    <name type="scientific">Tetrapyrgos nigripes</name>
    <dbReference type="NCBI Taxonomy" id="182062"/>
    <lineage>
        <taxon>Eukaryota</taxon>
        <taxon>Fungi</taxon>
        <taxon>Dikarya</taxon>
        <taxon>Basidiomycota</taxon>
        <taxon>Agaricomycotina</taxon>
        <taxon>Agaricomycetes</taxon>
        <taxon>Agaricomycetidae</taxon>
        <taxon>Agaricales</taxon>
        <taxon>Marasmiineae</taxon>
        <taxon>Marasmiaceae</taxon>
        <taxon>Tetrapyrgos</taxon>
    </lineage>
</organism>
<dbReference type="PANTHER" id="PTHR44196">
    <property type="entry name" value="DEHYDROGENASE/REDUCTASE SDR FAMILY MEMBER 7B"/>
    <property type="match status" value="1"/>
</dbReference>
<evidence type="ECO:0000256" key="4">
    <source>
        <dbReference type="ARBA" id="ARBA00037096"/>
    </source>
</evidence>
<protein>
    <recommendedName>
        <fullName evidence="7">NAD-P-binding protein</fullName>
    </recommendedName>
</protein>
<sequence>MSDLDVTARHDIYPAIDPEPHFSKKTYSGKVVLITGASKGIGESIATFYAKAGAKLVIAARTQTTLDGVQKAIGGSTEVLAVPTDVTDTKAVENLIKSTISKFGRLDIVVANAGKADPWDKPFTEKDPNEWWKTIEVNIRGVYNVAHYAIPHLEKTSGYFITISSGAAHMCIPFASAYCVSKHATLRLNEFIAQEHPTVKAINVHPGSIKTDTAMLNPAWVPYMIDTLQLPAGTLLALTSGKYDWFHNTFVSSNWDLAEVEAKYKDKITAGNFLVSKFSVPQ</sequence>
<evidence type="ECO:0000256" key="1">
    <source>
        <dbReference type="ARBA" id="ARBA00006484"/>
    </source>
</evidence>
<keyword evidence="3" id="KW-0560">Oxidoreductase</keyword>
<comment type="similarity">
    <text evidence="1">Belongs to the short-chain dehydrogenases/reductases (SDR) family.</text>
</comment>
<dbReference type="InterPro" id="IPR020904">
    <property type="entry name" value="Sc_DH/Rdtase_CS"/>
</dbReference>
<evidence type="ECO:0000256" key="2">
    <source>
        <dbReference type="ARBA" id="ARBA00022857"/>
    </source>
</evidence>
<evidence type="ECO:0000313" key="6">
    <source>
        <dbReference type="Proteomes" id="UP000559256"/>
    </source>
</evidence>
<reference evidence="5 6" key="1">
    <citation type="journal article" date="2020" name="ISME J.">
        <title>Uncovering the hidden diversity of litter-decomposition mechanisms in mushroom-forming fungi.</title>
        <authorList>
            <person name="Floudas D."/>
            <person name="Bentzer J."/>
            <person name="Ahren D."/>
            <person name="Johansson T."/>
            <person name="Persson P."/>
            <person name="Tunlid A."/>
        </authorList>
    </citation>
    <scope>NUCLEOTIDE SEQUENCE [LARGE SCALE GENOMIC DNA]</scope>
    <source>
        <strain evidence="5 6">CBS 291.85</strain>
    </source>
</reference>
<dbReference type="EMBL" id="JAACJM010000045">
    <property type="protein sequence ID" value="KAF5360050.1"/>
    <property type="molecule type" value="Genomic_DNA"/>
</dbReference>
<dbReference type="PROSITE" id="PS00061">
    <property type="entry name" value="ADH_SHORT"/>
    <property type="match status" value="1"/>
</dbReference>
<dbReference type="Pfam" id="PF00106">
    <property type="entry name" value="adh_short"/>
    <property type="match status" value="1"/>
</dbReference>
<evidence type="ECO:0008006" key="7">
    <source>
        <dbReference type="Google" id="ProtNLM"/>
    </source>
</evidence>